<gene>
    <name evidence="6" type="ORF">CWB96_06135</name>
    <name evidence="5" type="ORF">CWB97_06530</name>
</gene>
<evidence type="ECO:0000313" key="5">
    <source>
        <dbReference type="EMBL" id="TMP44335.1"/>
    </source>
</evidence>
<dbReference type="Proteomes" id="UP000305730">
    <property type="component" value="Unassembled WGS sequence"/>
</dbReference>
<reference evidence="8" key="2">
    <citation type="submission" date="2019-06" db="EMBL/GenBank/DDBJ databases">
        <title>Co-occurence of chitin degradation, pigmentation and bioactivity in marine Pseudoalteromonas.</title>
        <authorList>
            <person name="Sonnenschein E.C."/>
            <person name="Bech P.K."/>
        </authorList>
    </citation>
    <scope>NUCLEOTIDE SEQUENCE [LARGE SCALE GENOMIC DNA]</scope>
    <source>
        <strain evidence="8">S2231</strain>
        <strain evidence="5">S2233</strain>
    </source>
</reference>
<feature type="domain" description="CENP-V/GFA" evidence="4">
    <location>
        <begin position="3"/>
        <end position="117"/>
    </location>
</feature>
<evidence type="ECO:0000313" key="6">
    <source>
        <dbReference type="EMBL" id="TMP60770.1"/>
    </source>
</evidence>
<reference evidence="6" key="3">
    <citation type="submission" date="2019-09" db="EMBL/GenBank/DDBJ databases">
        <title>Co-occurence of chitin degradation, pigmentation and bioactivity in marine Pseudoalteromonas.</title>
        <authorList>
            <person name="Sonnenschein E.C."/>
            <person name="Bech P.K."/>
        </authorList>
    </citation>
    <scope>NUCLEOTIDE SEQUENCE</scope>
    <source>
        <strain evidence="6">S2231</strain>
        <strain evidence="7">S2233</strain>
    </source>
</reference>
<evidence type="ECO:0000313" key="8">
    <source>
        <dbReference type="Proteomes" id="UP000307706"/>
    </source>
</evidence>
<dbReference type="Pfam" id="PF04828">
    <property type="entry name" value="GFA"/>
    <property type="match status" value="1"/>
</dbReference>
<dbReference type="AlphaFoldDB" id="A0A5S3XSV1"/>
<dbReference type="GO" id="GO:0016846">
    <property type="term" value="F:carbon-sulfur lyase activity"/>
    <property type="evidence" value="ECO:0007669"/>
    <property type="project" value="InterPro"/>
</dbReference>
<dbReference type="OrthoDB" id="9805575at2"/>
<dbReference type="RefSeq" id="WP_138595907.1">
    <property type="nucleotide sequence ID" value="NZ_PNCK01000022.1"/>
</dbReference>
<evidence type="ECO:0000313" key="7">
    <source>
        <dbReference type="Proteomes" id="UP000305730"/>
    </source>
</evidence>
<dbReference type="EMBL" id="PNCL01000022">
    <property type="protein sequence ID" value="TMP60770.1"/>
    <property type="molecule type" value="Genomic_DNA"/>
</dbReference>
<organism evidence="6 8">
    <name type="scientific">Pseudoalteromonas citrea</name>
    <dbReference type="NCBI Taxonomy" id="43655"/>
    <lineage>
        <taxon>Bacteria</taxon>
        <taxon>Pseudomonadati</taxon>
        <taxon>Pseudomonadota</taxon>
        <taxon>Gammaproteobacteria</taxon>
        <taxon>Alteromonadales</taxon>
        <taxon>Pseudoalteromonadaceae</taxon>
        <taxon>Pseudoalteromonas</taxon>
    </lineage>
</organism>
<dbReference type="InterPro" id="IPR006913">
    <property type="entry name" value="CENP-V/GFA"/>
</dbReference>
<keyword evidence="2" id="KW-0479">Metal-binding</keyword>
<keyword evidence="3" id="KW-0862">Zinc</keyword>
<dbReference type="SUPFAM" id="SSF51316">
    <property type="entry name" value="Mss4-like"/>
    <property type="match status" value="1"/>
</dbReference>
<dbReference type="Gene3D" id="2.170.150.70">
    <property type="match status" value="1"/>
</dbReference>
<dbReference type="PROSITE" id="PS51891">
    <property type="entry name" value="CENP_V_GFA"/>
    <property type="match status" value="1"/>
</dbReference>
<dbReference type="InterPro" id="IPR011057">
    <property type="entry name" value="Mss4-like_sf"/>
</dbReference>
<dbReference type="GO" id="GO:0046872">
    <property type="term" value="F:metal ion binding"/>
    <property type="evidence" value="ECO:0007669"/>
    <property type="project" value="UniProtKB-KW"/>
</dbReference>
<evidence type="ECO:0000256" key="2">
    <source>
        <dbReference type="ARBA" id="ARBA00022723"/>
    </source>
</evidence>
<protein>
    <submittedName>
        <fullName evidence="6">Aldehyde-activating protein</fullName>
    </submittedName>
</protein>
<dbReference type="InterPro" id="IPR052355">
    <property type="entry name" value="CENP-V-like"/>
</dbReference>
<comment type="similarity">
    <text evidence="1">Belongs to the Gfa family.</text>
</comment>
<dbReference type="EMBL" id="PNCK01000022">
    <property type="protein sequence ID" value="TMP44335.1"/>
    <property type="molecule type" value="Genomic_DNA"/>
</dbReference>
<comment type="caution">
    <text evidence="6">The sequence shown here is derived from an EMBL/GenBank/DDBJ whole genome shotgun (WGS) entry which is preliminary data.</text>
</comment>
<dbReference type="Proteomes" id="UP000307706">
    <property type="component" value="Unassembled WGS sequence"/>
</dbReference>
<name>A0A5S3XSV1_9GAMM</name>
<reference evidence="6 8" key="1">
    <citation type="submission" date="2017-12" db="EMBL/GenBank/DDBJ databases">
        <authorList>
            <person name="Paulsen S."/>
            <person name="Gram L.K."/>
        </authorList>
    </citation>
    <scope>NUCLEOTIDE SEQUENCE [LARGE SCALE GENOMIC DNA]</scope>
    <source>
        <strain evidence="6 8">S2231</strain>
        <strain evidence="5">S2233</strain>
    </source>
</reference>
<dbReference type="PANTHER" id="PTHR28620">
    <property type="entry name" value="CENTROMERE PROTEIN V"/>
    <property type="match status" value="1"/>
</dbReference>
<proteinExistence type="inferred from homology"/>
<evidence type="ECO:0000259" key="4">
    <source>
        <dbReference type="PROSITE" id="PS51891"/>
    </source>
</evidence>
<sequence length="121" mass="13495">MPYTAQCHCGNITVTFDAPVNALTSCNCSICHKLGALWGYTHPSNITVKAVAENTTSYSHGDKYIEFHHCPLCGCTTHYTPTKIGNPQRMAVNFKMVSKKLINDVKIRHFDGADTWQFIES</sequence>
<evidence type="ECO:0000256" key="1">
    <source>
        <dbReference type="ARBA" id="ARBA00005495"/>
    </source>
</evidence>
<keyword evidence="7" id="KW-1185">Reference proteome</keyword>
<accession>A0A5S3XSV1</accession>
<evidence type="ECO:0000256" key="3">
    <source>
        <dbReference type="ARBA" id="ARBA00022833"/>
    </source>
</evidence>
<dbReference type="PANTHER" id="PTHR28620:SF1">
    <property type="entry name" value="CENP-V_GFA DOMAIN-CONTAINING PROTEIN"/>
    <property type="match status" value="1"/>
</dbReference>